<dbReference type="Gene3D" id="1.10.3720.10">
    <property type="entry name" value="MetI-like"/>
    <property type="match status" value="1"/>
</dbReference>
<evidence type="ECO:0000256" key="2">
    <source>
        <dbReference type="ARBA" id="ARBA00022448"/>
    </source>
</evidence>
<feature type="domain" description="ABC transmembrane type-1" evidence="8">
    <location>
        <begin position="84"/>
        <end position="295"/>
    </location>
</feature>
<feature type="transmembrane region" description="Helical" evidence="7">
    <location>
        <begin position="21"/>
        <end position="46"/>
    </location>
</feature>
<feature type="transmembrane region" description="Helical" evidence="7">
    <location>
        <begin position="121"/>
        <end position="141"/>
    </location>
</feature>
<protein>
    <submittedName>
        <fullName evidence="9">Multiple sugar transport system permease protein</fullName>
    </submittedName>
</protein>
<dbReference type="OrthoDB" id="9788108at2"/>
<evidence type="ECO:0000256" key="3">
    <source>
        <dbReference type="ARBA" id="ARBA00022475"/>
    </source>
</evidence>
<evidence type="ECO:0000256" key="4">
    <source>
        <dbReference type="ARBA" id="ARBA00022692"/>
    </source>
</evidence>
<evidence type="ECO:0000313" key="10">
    <source>
        <dbReference type="Proteomes" id="UP000256977"/>
    </source>
</evidence>
<feature type="transmembrane region" description="Helical" evidence="7">
    <location>
        <begin position="277"/>
        <end position="298"/>
    </location>
</feature>
<evidence type="ECO:0000256" key="6">
    <source>
        <dbReference type="ARBA" id="ARBA00023136"/>
    </source>
</evidence>
<dbReference type="InterPro" id="IPR000515">
    <property type="entry name" value="MetI-like"/>
</dbReference>
<evidence type="ECO:0000256" key="1">
    <source>
        <dbReference type="ARBA" id="ARBA00004651"/>
    </source>
</evidence>
<accession>A0A3D9JSZ9</accession>
<keyword evidence="4 7" id="KW-0812">Transmembrane</keyword>
<evidence type="ECO:0000256" key="5">
    <source>
        <dbReference type="ARBA" id="ARBA00022989"/>
    </source>
</evidence>
<keyword evidence="9" id="KW-0762">Sugar transport</keyword>
<keyword evidence="6 7" id="KW-0472">Membrane</keyword>
<feature type="transmembrane region" description="Helical" evidence="7">
    <location>
        <begin position="226"/>
        <end position="248"/>
    </location>
</feature>
<dbReference type="InterPro" id="IPR051393">
    <property type="entry name" value="ABC_transporter_permease"/>
</dbReference>
<keyword evidence="2 7" id="KW-0813">Transport</keyword>
<dbReference type="InterPro" id="IPR035906">
    <property type="entry name" value="MetI-like_sf"/>
</dbReference>
<comment type="similarity">
    <text evidence="7">Belongs to the binding-protein-dependent transport system permease family.</text>
</comment>
<reference evidence="9 10" key="1">
    <citation type="submission" date="2018-07" db="EMBL/GenBank/DDBJ databases">
        <title>Genomic Encyclopedia of Type Strains, Phase III (KMG-III): the genomes of soil and plant-associated and newly described type strains.</title>
        <authorList>
            <person name="Whitman W."/>
        </authorList>
    </citation>
    <scope>NUCLEOTIDE SEQUENCE [LARGE SCALE GENOMIC DNA]</scope>
    <source>
        <strain evidence="9 10">CECT 7287</strain>
    </source>
</reference>
<feature type="transmembrane region" description="Helical" evidence="7">
    <location>
        <begin position="88"/>
        <end position="109"/>
    </location>
</feature>
<dbReference type="GO" id="GO:0005886">
    <property type="term" value="C:plasma membrane"/>
    <property type="evidence" value="ECO:0007669"/>
    <property type="project" value="UniProtKB-SubCell"/>
</dbReference>
<evidence type="ECO:0000259" key="8">
    <source>
        <dbReference type="PROSITE" id="PS50928"/>
    </source>
</evidence>
<keyword evidence="5 7" id="KW-1133">Transmembrane helix</keyword>
<comment type="subcellular location">
    <subcellularLocation>
        <location evidence="1 7">Cell membrane</location>
        <topology evidence="1 7">Multi-pass membrane protein</topology>
    </subcellularLocation>
</comment>
<dbReference type="Proteomes" id="UP000256977">
    <property type="component" value="Unassembled WGS sequence"/>
</dbReference>
<dbReference type="PROSITE" id="PS50928">
    <property type="entry name" value="ABC_TM1"/>
    <property type="match status" value="1"/>
</dbReference>
<evidence type="ECO:0000256" key="7">
    <source>
        <dbReference type="RuleBase" id="RU363032"/>
    </source>
</evidence>
<gene>
    <name evidence="9" type="ORF">DFP98_110130</name>
</gene>
<dbReference type="AlphaFoldDB" id="A0A3D9JSZ9"/>
<evidence type="ECO:0000313" key="9">
    <source>
        <dbReference type="EMBL" id="RED76909.1"/>
    </source>
</evidence>
<sequence>MRQQNNARTSRSTVSSWRRALQEYGWGLIFLLPAIAVFCVFLWTPIAKGIFYSFMNVDFVRGNSFVGLANYREIFASSVLAKSVLNTLYYMLLCVLIGFWVPSIVSIAISELRWFKGTMRLVVYLPNIVPAVVLYGMWQWLYDPLGPANQIVSWFGGHQIMWLTDKSMAMISIVIAETWQSFGTAALIYLAGIVSIPKDLYEAAEMDGAGVMQRIRYITIPSIRHLYVLLFILQLIGTSQGFLTHMALTGGGPNNTTLTYMYQIINEAFTNLNYGRASAMGVLMFIVLATLSIVMYSIQGRSKQA</sequence>
<dbReference type="CDD" id="cd06261">
    <property type="entry name" value="TM_PBP2"/>
    <property type="match status" value="1"/>
</dbReference>
<dbReference type="GO" id="GO:0055085">
    <property type="term" value="P:transmembrane transport"/>
    <property type="evidence" value="ECO:0007669"/>
    <property type="project" value="InterPro"/>
</dbReference>
<keyword evidence="10" id="KW-1185">Reference proteome</keyword>
<dbReference type="PANTHER" id="PTHR30193:SF41">
    <property type="entry name" value="DIACETYLCHITOBIOSE UPTAKE SYSTEM PERMEASE PROTEIN NGCF"/>
    <property type="match status" value="1"/>
</dbReference>
<dbReference type="EMBL" id="QRDZ01000010">
    <property type="protein sequence ID" value="RED76909.1"/>
    <property type="molecule type" value="Genomic_DNA"/>
</dbReference>
<feature type="transmembrane region" description="Helical" evidence="7">
    <location>
        <begin position="168"/>
        <end position="191"/>
    </location>
</feature>
<comment type="caution">
    <text evidence="9">The sequence shown here is derived from an EMBL/GenBank/DDBJ whole genome shotgun (WGS) entry which is preliminary data.</text>
</comment>
<keyword evidence="3" id="KW-1003">Cell membrane</keyword>
<dbReference type="Pfam" id="PF00528">
    <property type="entry name" value="BPD_transp_1"/>
    <property type="match status" value="1"/>
</dbReference>
<name>A0A3D9JSZ9_9BACL</name>
<dbReference type="RefSeq" id="WP_116061376.1">
    <property type="nucleotide sequence ID" value="NZ_QRDZ01000010.1"/>
</dbReference>
<dbReference type="SUPFAM" id="SSF161098">
    <property type="entry name" value="MetI-like"/>
    <property type="match status" value="1"/>
</dbReference>
<proteinExistence type="inferred from homology"/>
<organism evidence="9 10">
    <name type="scientific">Cohnella phaseoli</name>
    <dbReference type="NCBI Taxonomy" id="456490"/>
    <lineage>
        <taxon>Bacteria</taxon>
        <taxon>Bacillati</taxon>
        <taxon>Bacillota</taxon>
        <taxon>Bacilli</taxon>
        <taxon>Bacillales</taxon>
        <taxon>Paenibacillaceae</taxon>
        <taxon>Cohnella</taxon>
    </lineage>
</organism>
<dbReference type="PANTHER" id="PTHR30193">
    <property type="entry name" value="ABC TRANSPORTER PERMEASE PROTEIN"/>
    <property type="match status" value="1"/>
</dbReference>